<organism evidence="9 10">
    <name type="scientific">Coniella lustricola</name>
    <dbReference type="NCBI Taxonomy" id="2025994"/>
    <lineage>
        <taxon>Eukaryota</taxon>
        <taxon>Fungi</taxon>
        <taxon>Dikarya</taxon>
        <taxon>Ascomycota</taxon>
        <taxon>Pezizomycotina</taxon>
        <taxon>Sordariomycetes</taxon>
        <taxon>Sordariomycetidae</taxon>
        <taxon>Diaporthales</taxon>
        <taxon>Schizoparmaceae</taxon>
        <taxon>Coniella</taxon>
    </lineage>
</organism>
<proteinExistence type="inferred from homology"/>
<feature type="binding site" description="axial binding residue" evidence="7">
    <location>
        <position position="481"/>
    </location>
    <ligand>
        <name>heme</name>
        <dbReference type="ChEBI" id="CHEBI:30413"/>
    </ligand>
    <ligandPart>
        <name>Fe</name>
        <dbReference type="ChEBI" id="CHEBI:18248"/>
    </ligandPart>
</feature>
<dbReference type="Pfam" id="PF00067">
    <property type="entry name" value="p450"/>
    <property type="match status" value="1"/>
</dbReference>
<reference evidence="9 10" key="1">
    <citation type="journal article" date="2018" name="Mycol. Prog.">
        <title>Coniella lustricola, a new species from submerged detritus.</title>
        <authorList>
            <person name="Raudabaugh D.B."/>
            <person name="Iturriaga T."/>
            <person name="Carver A."/>
            <person name="Mondo S."/>
            <person name="Pangilinan J."/>
            <person name="Lipzen A."/>
            <person name="He G."/>
            <person name="Amirebrahimi M."/>
            <person name="Grigoriev I.V."/>
            <person name="Miller A.N."/>
        </authorList>
    </citation>
    <scope>NUCLEOTIDE SEQUENCE [LARGE SCALE GENOMIC DNA]</scope>
    <source>
        <strain evidence="9 10">B22-T-1</strain>
    </source>
</reference>
<dbReference type="GO" id="GO:0020037">
    <property type="term" value="F:heme binding"/>
    <property type="evidence" value="ECO:0007669"/>
    <property type="project" value="InterPro"/>
</dbReference>
<evidence type="ECO:0000256" key="7">
    <source>
        <dbReference type="PIRSR" id="PIRSR602401-1"/>
    </source>
</evidence>
<keyword evidence="3 7" id="KW-0479">Metal-binding</keyword>
<keyword evidence="10" id="KW-1185">Reference proteome</keyword>
<evidence type="ECO:0000256" key="4">
    <source>
        <dbReference type="ARBA" id="ARBA00023002"/>
    </source>
</evidence>
<evidence type="ECO:0000256" key="8">
    <source>
        <dbReference type="RuleBase" id="RU000461"/>
    </source>
</evidence>
<keyword evidence="5 7" id="KW-0408">Iron</keyword>
<dbReference type="GO" id="GO:0016705">
    <property type="term" value="F:oxidoreductase activity, acting on paired donors, with incorporation or reduction of molecular oxygen"/>
    <property type="evidence" value="ECO:0007669"/>
    <property type="project" value="InterPro"/>
</dbReference>
<dbReference type="InterPro" id="IPR047146">
    <property type="entry name" value="Cyt_P450_E_CYP52_fungi"/>
</dbReference>
<protein>
    <submittedName>
        <fullName evidence="9">Cytochrome P450</fullName>
    </submittedName>
</protein>
<dbReference type="Gene3D" id="1.10.630.10">
    <property type="entry name" value="Cytochrome P450"/>
    <property type="match status" value="1"/>
</dbReference>
<dbReference type="PROSITE" id="PS00086">
    <property type="entry name" value="CYTOCHROME_P450"/>
    <property type="match status" value="1"/>
</dbReference>
<dbReference type="InParanoid" id="A0A2T3AIU1"/>
<dbReference type="OrthoDB" id="1470350at2759"/>
<evidence type="ECO:0000313" key="9">
    <source>
        <dbReference type="EMBL" id="PSR99399.1"/>
    </source>
</evidence>
<dbReference type="PRINTS" id="PR00463">
    <property type="entry name" value="EP450I"/>
</dbReference>
<comment type="cofactor">
    <cofactor evidence="1 7">
        <name>heme</name>
        <dbReference type="ChEBI" id="CHEBI:30413"/>
    </cofactor>
</comment>
<evidence type="ECO:0000256" key="2">
    <source>
        <dbReference type="ARBA" id="ARBA00010617"/>
    </source>
</evidence>
<dbReference type="InterPro" id="IPR036396">
    <property type="entry name" value="Cyt_P450_sf"/>
</dbReference>
<gene>
    <name evidence="9" type="ORF">BD289DRAFT_458569</name>
</gene>
<name>A0A2T3AIU1_9PEZI</name>
<evidence type="ECO:0000256" key="6">
    <source>
        <dbReference type="ARBA" id="ARBA00023033"/>
    </source>
</evidence>
<dbReference type="GO" id="GO:0004497">
    <property type="term" value="F:monooxygenase activity"/>
    <property type="evidence" value="ECO:0007669"/>
    <property type="project" value="UniProtKB-KW"/>
</dbReference>
<dbReference type="PRINTS" id="PR00385">
    <property type="entry name" value="P450"/>
</dbReference>
<evidence type="ECO:0000256" key="3">
    <source>
        <dbReference type="ARBA" id="ARBA00022723"/>
    </source>
</evidence>
<keyword evidence="6 8" id="KW-0503">Monooxygenase</keyword>
<dbReference type="EMBL" id="KZ678384">
    <property type="protein sequence ID" value="PSR99399.1"/>
    <property type="molecule type" value="Genomic_DNA"/>
</dbReference>
<dbReference type="InterPro" id="IPR002401">
    <property type="entry name" value="Cyt_P450_E_grp-I"/>
</dbReference>
<dbReference type="GO" id="GO:0005506">
    <property type="term" value="F:iron ion binding"/>
    <property type="evidence" value="ECO:0007669"/>
    <property type="project" value="InterPro"/>
</dbReference>
<dbReference type="SUPFAM" id="SSF48264">
    <property type="entry name" value="Cytochrome P450"/>
    <property type="match status" value="1"/>
</dbReference>
<evidence type="ECO:0000256" key="5">
    <source>
        <dbReference type="ARBA" id="ARBA00023004"/>
    </source>
</evidence>
<dbReference type="InterPro" id="IPR017972">
    <property type="entry name" value="Cyt_P450_CS"/>
</dbReference>
<comment type="similarity">
    <text evidence="2 8">Belongs to the cytochrome P450 family.</text>
</comment>
<dbReference type="PANTHER" id="PTHR24287:SF5">
    <property type="entry name" value="P450, PUTATIVE (EUROFUNG)-RELATED"/>
    <property type="match status" value="1"/>
</dbReference>
<sequence length="541" mass="61799">MGLLEVIWEHVSLKGTLAILIWLWVVSSILTRVGENRRIKAIGPFAPNVPSRWPWALDVVYSVVQSTIHHKNYERWLAFFKDSGTDSSGTGSYTTELRAVNRRCVFTADPENIKAILATQFSDFGKGDIFHKEWCEFLGDSIFTTDGQMWHKSRQLLRPQFSRDRISDLHCFESHLQTLFKAIANGGALRGEDQSVDMSAANGRPIDISDLFFRYTLDVATDFLLGKDVKSLSNPEQEFAFAFNEVQRLQNIFTRCGPLFSHLISKAHFRKCLETMNAFVYQYVEQALKLSPEELETKTKSDASYTFLHELASYTRDPKVLRDQVVAVLLAGRDTTASTLSWALYELGRHPEIVKKLRAEILDVVGPDRTPTYADLKSMKYLQNTINETLRLYPVLPFNVRFSLHDTTLPRGGGPDGTQPLAVLKDTPIGYTTLLLHRRPDLYPEPSANFPPSEQFCPERWYHWQPKPWQYIPFNGGPRICIGQQFALTEMSYLLTRMFQRYERVESLMESIDGGKPTLKAEIVLIPGDGVNVAFWEPKKK</sequence>
<dbReference type="PANTHER" id="PTHR24287">
    <property type="entry name" value="P450, PUTATIVE (EUROFUNG)-RELATED"/>
    <property type="match status" value="1"/>
</dbReference>
<accession>A0A2T3AIU1</accession>
<dbReference type="STRING" id="2025994.A0A2T3AIU1"/>
<keyword evidence="7 8" id="KW-0349">Heme</keyword>
<dbReference type="InterPro" id="IPR001128">
    <property type="entry name" value="Cyt_P450"/>
</dbReference>
<dbReference type="Proteomes" id="UP000241462">
    <property type="component" value="Unassembled WGS sequence"/>
</dbReference>
<dbReference type="AlphaFoldDB" id="A0A2T3AIU1"/>
<dbReference type="CDD" id="cd11063">
    <property type="entry name" value="CYP52"/>
    <property type="match status" value="1"/>
</dbReference>
<evidence type="ECO:0000313" key="10">
    <source>
        <dbReference type="Proteomes" id="UP000241462"/>
    </source>
</evidence>
<keyword evidence="4 8" id="KW-0560">Oxidoreductase</keyword>
<evidence type="ECO:0000256" key="1">
    <source>
        <dbReference type="ARBA" id="ARBA00001971"/>
    </source>
</evidence>